<dbReference type="PANTHER" id="PTHR11608">
    <property type="entry name" value="BIFUNCTIONAL PROTEIN PYRR"/>
    <property type="match status" value="1"/>
</dbReference>
<comment type="caution">
    <text evidence="2">The sequence shown here is derived from an EMBL/GenBank/DDBJ whole genome shotgun (WGS) entry which is preliminary data.</text>
</comment>
<protein>
    <submittedName>
        <fullName evidence="2">Uracil phosphoribosyltransferase</fullName>
        <ecNumber evidence="2">2.4.2.9</ecNumber>
    </submittedName>
</protein>
<sequence>MLTILTETSSAANQFLFEMRHKDIQKHRGRFRNNMKRLGMAMALKMSEKMSYRSVEVETPLGSKLMKVLSEDLVLITILRAGSAFLEGFQEIFDDATIGFIGAYRMESGDSAPAIEMNYKALPETAGKTVILVDPMLATGHSMIDAAQLISESGKPARIYYVSAVAAPEGVNYIREKNKLPYEIWTGSLDEKLNASAYIVPGLGDAGDLSYGAKI</sequence>
<dbReference type="EMBL" id="JAIXNE010000005">
    <property type="protein sequence ID" value="MCA6078157.1"/>
    <property type="molecule type" value="Genomic_DNA"/>
</dbReference>
<evidence type="ECO:0000313" key="2">
    <source>
        <dbReference type="EMBL" id="MCA6078157.1"/>
    </source>
</evidence>
<gene>
    <name evidence="2" type="primary">upp</name>
    <name evidence="2" type="ORF">LDX50_25015</name>
</gene>
<dbReference type="Gene3D" id="3.40.50.2020">
    <property type="match status" value="1"/>
</dbReference>
<keyword evidence="2" id="KW-0328">Glycosyltransferase</keyword>
<evidence type="ECO:0000313" key="3">
    <source>
        <dbReference type="Proteomes" id="UP001139409"/>
    </source>
</evidence>
<proteinExistence type="predicted"/>
<dbReference type="EC" id="2.4.2.9" evidence="2"/>
<organism evidence="2 3">
    <name type="scientific">Fulvivirga sedimenti</name>
    <dbReference type="NCBI Taxonomy" id="2879465"/>
    <lineage>
        <taxon>Bacteria</taxon>
        <taxon>Pseudomonadati</taxon>
        <taxon>Bacteroidota</taxon>
        <taxon>Cytophagia</taxon>
        <taxon>Cytophagales</taxon>
        <taxon>Fulvivirgaceae</taxon>
        <taxon>Fulvivirga</taxon>
    </lineage>
</organism>
<keyword evidence="3" id="KW-1185">Reference proteome</keyword>
<evidence type="ECO:0000259" key="1">
    <source>
        <dbReference type="Pfam" id="PF14681"/>
    </source>
</evidence>
<dbReference type="SUPFAM" id="SSF53271">
    <property type="entry name" value="PRTase-like"/>
    <property type="match status" value="1"/>
</dbReference>
<dbReference type="InterPro" id="IPR029057">
    <property type="entry name" value="PRTase-like"/>
</dbReference>
<feature type="domain" description="Phosphoribosyltransferase" evidence="1">
    <location>
        <begin position="13"/>
        <end position="212"/>
    </location>
</feature>
<dbReference type="CDD" id="cd06223">
    <property type="entry name" value="PRTases_typeI"/>
    <property type="match status" value="1"/>
</dbReference>
<reference evidence="2" key="1">
    <citation type="submission" date="2021-09" db="EMBL/GenBank/DDBJ databases">
        <title>Fulvivirga sp. isolated from coastal sediment.</title>
        <authorList>
            <person name="Yu H."/>
        </authorList>
    </citation>
    <scope>NUCLEOTIDE SEQUENCE</scope>
    <source>
        <strain evidence="2">1062</strain>
    </source>
</reference>
<dbReference type="AlphaFoldDB" id="A0A9X1HXA8"/>
<dbReference type="NCBIfam" id="NF001097">
    <property type="entry name" value="PRK00129.1"/>
    <property type="match status" value="1"/>
</dbReference>
<dbReference type="PANTHER" id="PTHR11608:SF0">
    <property type="entry name" value="BIFUNCTIONAL PROTEIN PYRR"/>
    <property type="match status" value="1"/>
</dbReference>
<accession>A0A9X1HXA8</accession>
<dbReference type="InterPro" id="IPR050137">
    <property type="entry name" value="PyrR_bifunctional"/>
</dbReference>
<keyword evidence="2" id="KW-0808">Transferase</keyword>
<name>A0A9X1HXA8_9BACT</name>
<dbReference type="RefSeq" id="WP_225699012.1">
    <property type="nucleotide sequence ID" value="NZ_JAIXNE010000005.1"/>
</dbReference>
<dbReference type="GO" id="GO:0004845">
    <property type="term" value="F:uracil phosphoribosyltransferase activity"/>
    <property type="evidence" value="ECO:0007669"/>
    <property type="project" value="UniProtKB-EC"/>
</dbReference>
<dbReference type="InterPro" id="IPR000836">
    <property type="entry name" value="PRTase_dom"/>
</dbReference>
<dbReference type="Proteomes" id="UP001139409">
    <property type="component" value="Unassembled WGS sequence"/>
</dbReference>
<dbReference type="Pfam" id="PF14681">
    <property type="entry name" value="UPRTase"/>
    <property type="match status" value="1"/>
</dbReference>